<dbReference type="RefSeq" id="WP_310418512.1">
    <property type="nucleotide sequence ID" value="NZ_JAVDYC010000001.1"/>
</dbReference>
<evidence type="ECO:0008006" key="4">
    <source>
        <dbReference type="Google" id="ProtNLM"/>
    </source>
</evidence>
<dbReference type="AlphaFoldDB" id="A0AAE3ZRR0"/>
<keyword evidence="3" id="KW-1185">Reference proteome</keyword>
<dbReference type="EMBL" id="JAVDYC010000001">
    <property type="protein sequence ID" value="MDR7324712.1"/>
    <property type="molecule type" value="Genomic_DNA"/>
</dbReference>
<evidence type="ECO:0000256" key="1">
    <source>
        <dbReference type="SAM" id="MobiDB-lite"/>
    </source>
</evidence>
<dbReference type="Proteomes" id="UP001183629">
    <property type="component" value="Unassembled WGS sequence"/>
</dbReference>
<feature type="compositionally biased region" description="Basic and acidic residues" evidence="1">
    <location>
        <begin position="65"/>
        <end position="77"/>
    </location>
</feature>
<accession>A0AAE3ZRR0</accession>
<evidence type="ECO:0000313" key="3">
    <source>
        <dbReference type="Proteomes" id="UP001183629"/>
    </source>
</evidence>
<organism evidence="2 3">
    <name type="scientific">Catenuloplanes niger</name>
    <dbReference type="NCBI Taxonomy" id="587534"/>
    <lineage>
        <taxon>Bacteria</taxon>
        <taxon>Bacillati</taxon>
        <taxon>Actinomycetota</taxon>
        <taxon>Actinomycetes</taxon>
        <taxon>Micromonosporales</taxon>
        <taxon>Micromonosporaceae</taxon>
        <taxon>Catenuloplanes</taxon>
    </lineage>
</organism>
<sequence length="77" mass="8268">MKFNEAAREESDAGLRDVRALPLGDLLTASGTELDGPLERVLRDLPVTSENLAAFSSAMPSDATQNRRREAAGPADR</sequence>
<protein>
    <recommendedName>
        <fullName evidence="4">FXSXX-COOH protein</fullName>
    </recommendedName>
</protein>
<reference evidence="2 3" key="1">
    <citation type="submission" date="2023-07" db="EMBL/GenBank/DDBJ databases">
        <title>Sequencing the genomes of 1000 actinobacteria strains.</title>
        <authorList>
            <person name="Klenk H.-P."/>
        </authorList>
    </citation>
    <scope>NUCLEOTIDE SEQUENCE [LARGE SCALE GENOMIC DNA]</scope>
    <source>
        <strain evidence="2 3">DSM 44711</strain>
    </source>
</reference>
<evidence type="ECO:0000313" key="2">
    <source>
        <dbReference type="EMBL" id="MDR7324712.1"/>
    </source>
</evidence>
<comment type="caution">
    <text evidence="2">The sequence shown here is derived from an EMBL/GenBank/DDBJ whole genome shotgun (WGS) entry which is preliminary data.</text>
</comment>
<name>A0AAE3ZRR0_9ACTN</name>
<gene>
    <name evidence="2" type="ORF">J2S44_004962</name>
</gene>
<proteinExistence type="predicted"/>
<feature type="region of interest" description="Disordered" evidence="1">
    <location>
        <begin position="54"/>
        <end position="77"/>
    </location>
</feature>